<evidence type="ECO:0000256" key="1">
    <source>
        <dbReference type="ARBA" id="ARBA00022598"/>
    </source>
</evidence>
<dbReference type="InterPro" id="IPR004101">
    <property type="entry name" value="Mur_ligase_C"/>
</dbReference>
<dbReference type="InterPro" id="IPR036615">
    <property type="entry name" value="Mur_ligase_C_dom_sf"/>
</dbReference>
<dbReference type="Gene3D" id="3.40.1190.10">
    <property type="entry name" value="Mur-like, catalytic domain"/>
    <property type="match status" value="1"/>
</dbReference>
<name>A0ABQ1RR20_9ALTE</name>
<keyword evidence="3" id="KW-0067">ATP-binding</keyword>
<keyword evidence="2" id="KW-0547">Nucleotide-binding</keyword>
<evidence type="ECO:0000313" key="7">
    <source>
        <dbReference type="Proteomes" id="UP000614272"/>
    </source>
</evidence>
<reference evidence="7" key="1">
    <citation type="journal article" date="2019" name="Int. J. Syst. Evol. Microbiol.">
        <title>The Global Catalogue of Microorganisms (GCM) 10K type strain sequencing project: providing services to taxonomists for standard genome sequencing and annotation.</title>
        <authorList>
            <consortium name="The Broad Institute Genomics Platform"/>
            <consortium name="The Broad Institute Genome Sequencing Center for Infectious Disease"/>
            <person name="Wu L."/>
            <person name="Ma J."/>
        </authorList>
    </citation>
    <scope>NUCLEOTIDE SEQUENCE [LARGE SCALE GENOMIC DNA]</scope>
    <source>
        <strain evidence="7">CGMCC 1.12923</strain>
    </source>
</reference>
<accession>A0ABQ1RR20</accession>
<dbReference type="SUPFAM" id="SSF53623">
    <property type="entry name" value="MurD-like peptide ligases, catalytic domain"/>
    <property type="match status" value="1"/>
</dbReference>
<proteinExistence type="predicted"/>
<feature type="domain" description="Mur ligase C-terminal" evidence="4">
    <location>
        <begin position="278"/>
        <end position="394"/>
    </location>
</feature>
<gene>
    <name evidence="6" type="primary">murF</name>
    <name evidence="6" type="ORF">GCM10011357_32990</name>
</gene>
<dbReference type="PANTHER" id="PTHR43024">
    <property type="entry name" value="UDP-N-ACETYLMURAMOYL-TRIPEPTIDE--D-ALANYL-D-ALANINE LIGASE"/>
    <property type="match status" value="1"/>
</dbReference>
<keyword evidence="1 6" id="KW-0436">Ligase</keyword>
<dbReference type="Pfam" id="PF08245">
    <property type="entry name" value="Mur_ligase_M"/>
    <property type="match status" value="1"/>
</dbReference>
<dbReference type="Pfam" id="PF02875">
    <property type="entry name" value="Mur_ligase_C"/>
    <property type="match status" value="1"/>
</dbReference>
<dbReference type="InterPro" id="IPR036565">
    <property type="entry name" value="Mur-like_cat_sf"/>
</dbReference>
<dbReference type="PANTHER" id="PTHR43024:SF1">
    <property type="entry name" value="UDP-N-ACETYLMURAMOYL-TRIPEPTIDE--D-ALANYL-D-ALANINE LIGASE"/>
    <property type="match status" value="1"/>
</dbReference>
<evidence type="ECO:0000256" key="2">
    <source>
        <dbReference type="ARBA" id="ARBA00022741"/>
    </source>
</evidence>
<evidence type="ECO:0000256" key="3">
    <source>
        <dbReference type="ARBA" id="ARBA00022840"/>
    </source>
</evidence>
<comment type="caution">
    <text evidence="6">The sequence shown here is derived from an EMBL/GenBank/DDBJ whole genome shotgun (WGS) entry which is preliminary data.</text>
</comment>
<feature type="domain" description="Mur ligase central" evidence="5">
    <location>
        <begin position="38"/>
        <end position="246"/>
    </location>
</feature>
<dbReference type="EMBL" id="BMGJ01000016">
    <property type="protein sequence ID" value="GGD75353.1"/>
    <property type="molecule type" value="Genomic_DNA"/>
</dbReference>
<dbReference type="Gene3D" id="3.90.190.20">
    <property type="entry name" value="Mur ligase, C-terminal domain"/>
    <property type="match status" value="1"/>
</dbReference>
<evidence type="ECO:0000313" key="6">
    <source>
        <dbReference type="EMBL" id="GGD75353.1"/>
    </source>
</evidence>
<dbReference type="SUPFAM" id="SSF53244">
    <property type="entry name" value="MurD-like peptide ligases, peptide-binding domain"/>
    <property type="match status" value="1"/>
</dbReference>
<keyword evidence="7" id="KW-1185">Reference proteome</keyword>
<dbReference type="Proteomes" id="UP000614272">
    <property type="component" value="Unassembled WGS sequence"/>
</dbReference>
<evidence type="ECO:0000259" key="5">
    <source>
        <dbReference type="Pfam" id="PF08245"/>
    </source>
</evidence>
<protein>
    <submittedName>
        <fullName evidence="6">UDP-N-acetylmuramoyl-tripeptide--D-alanyl-D-alanine ligase</fullName>
    </submittedName>
</protein>
<dbReference type="RefSeq" id="WP_099035945.1">
    <property type="nucleotide sequence ID" value="NZ_NISX01000018.1"/>
</dbReference>
<dbReference type="GO" id="GO:0016874">
    <property type="term" value="F:ligase activity"/>
    <property type="evidence" value="ECO:0007669"/>
    <property type="project" value="UniProtKB-KW"/>
</dbReference>
<dbReference type="InterPro" id="IPR013221">
    <property type="entry name" value="Mur_ligase_cen"/>
</dbReference>
<dbReference type="InterPro" id="IPR051046">
    <property type="entry name" value="MurCDEF_CellWall_CoF430Synth"/>
</dbReference>
<evidence type="ECO:0000259" key="4">
    <source>
        <dbReference type="Pfam" id="PF02875"/>
    </source>
</evidence>
<sequence>MLNIRTRLNELKIETMALMLRKMAWLELKHFPRKVIAITGSVGKTTTKEYVALVLSEGFNVRATSGNANNRTGVPSTIINRPNVKSYTALIKALLVTTYWLFSGREKEQYLVLEVGAMLPGQIRKQVTVFSPSMSIVTTVAPGHLETLGSIEAVAEEKSRIVSALPENGVAILCADDSRVREMQNLHQGKTLLFGFDEKADVYMKIVTQSVEGIEALLSDPEGQVQMHFPYVTNRYHLYSVMASWCAGLVAGVDRAKMQTVLQNVQPRPDRGTIQKGSSNTLILNDAFNANPLSVKAALETFASVASDRRRVVVLSDMLELGEQSEALHYETGKQVGAVANQFIACGDYAGAYIRGFREVQPEGNSFCCEGVDQAEEILDKLLQADDAILFKGSHGTNLYQLASQVSERFNAVDPQ</sequence>
<organism evidence="6 7">
    <name type="scientific">Lacimicrobium alkaliphilum</name>
    <dbReference type="NCBI Taxonomy" id="1526571"/>
    <lineage>
        <taxon>Bacteria</taxon>
        <taxon>Pseudomonadati</taxon>
        <taxon>Pseudomonadota</taxon>
        <taxon>Gammaproteobacteria</taxon>
        <taxon>Alteromonadales</taxon>
        <taxon>Alteromonadaceae</taxon>
        <taxon>Lacimicrobium</taxon>
    </lineage>
</organism>